<evidence type="ECO:0000256" key="3">
    <source>
        <dbReference type="ARBA" id="ARBA00013014"/>
    </source>
</evidence>
<evidence type="ECO:0000313" key="14">
    <source>
        <dbReference type="Proteomes" id="UP000634004"/>
    </source>
</evidence>
<comment type="catalytic activity">
    <reaction evidence="9 10">
        <text>(R)-pantoate + NADP(+) = 2-dehydropantoate + NADPH + H(+)</text>
        <dbReference type="Rhea" id="RHEA:16233"/>
        <dbReference type="ChEBI" id="CHEBI:11561"/>
        <dbReference type="ChEBI" id="CHEBI:15378"/>
        <dbReference type="ChEBI" id="CHEBI:15980"/>
        <dbReference type="ChEBI" id="CHEBI:57783"/>
        <dbReference type="ChEBI" id="CHEBI:58349"/>
        <dbReference type="EC" id="1.1.1.169"/>
    </reaction>
</comment>
<dbReference type="Pfam" id="PF08546">
    <property type="entry name" value="ApbA_C"/>
    <property type="match status" value="1"/>
</dbReference>
<dbReference type="AlphaFoldDB" id="A0A8J3CR29"/>
<evidence type="ECO:0000256" key="6">
    <source>
        <dbReference type="ARBA" id="ARBA00022857"/>
    </source>
</evidence>
<dbReference type="PANTHER" id="PTHR43765">
    <property type="entry name" value="2-DEHYDROPANTOATE 2-REDUCTASE-RELATED"/>
    <property type="match status" value="1"/>
</dbReference>
<dbReference type="InterPro" id="IPR013752">
    <property type="entry name" value="KPA_reductase"/>
</dbReference>
<dbReference type="UniPathway" id="UPA00028">
    <property type="reaction ID" value="UER00004"/>
</dbReference>
<evidence type="ECO:0000256" key="1">
    <source>
        <dbReference type="ARBA" id="ARBA00004994"/>
    </source>
</evidence>
<dbReference type="Pfam" id="PF02558">
    <property type="entry name" value="ApbA"/>
    <property type="match status" value="1"/>
</dbReference>
<comment type="caution">
    <text evidence="13">The sequence shown here is derived from an EMBL/GenBank/DDBJ whole genome shotgun (WGS) entry which is preliminary data.</text>
</comment>
<dbReference type="SUPFAM" id="SSF48179">
    <property type="entry name" value="6-phosphogluconate dehydrogenase C-terminal domain-like"/>
    <property type="match status" value="1"/>
</dbReference>
<dbReference type="InterPro" id="IPR050838">
    <property type="entry name" value="Ketopantoate_reductase"/>
</dbReference>
<evidence type="ECO:0000256" key="5">
    <source>
        <dbReference type="ARBA" id="ARBA00022655"/>
    </source>
</evidence>
<feature type="domain" description="Ketopantoate reductase N-terminal" evidence="11">
    <location>
        <begin position="4"/>
        <end position="150"/>
    </location>
</feature>
<organism evidence="13 14">
    <name type="scientific">Algimonas arctica</name>
    <dbReference type="NCBI Taxonomy" id="1479486"/>
    <lineage>
        <taxon>Bacteria</taxon>
        <taxon>Pseudomonadati</taxon>
        <taxon>Pseudomonadota</taxon>
        <taxon>Alphaproteobacteria</taxon>
        <taxon>Maricaulales</taxon>
        <taxon>Robiginitomaculaceae</taxon>
        <taxon>Algimonas</taxon>
    </lineage>
</organism>
<dbReference type="EMBL" id="BMZH01000003">
    <property type="protein sequence ID" value="GHA88950.1"/>
    <property type="molecule type" value="Genomic_DNA"/>
</dbReference>
<dbReference type="GO" id="GO:0005737">
    <property type="term" value="C:cytoplasm"/>
    <property type="evidence" value="ECO:0007669"/>
    <property type="project" value="TreeGrafter"/>
</dbReference>
<dbReference type="Proteomes" id="UP000634004">
    <property type="component" value="Unassembled WGS sequence"/>
</dbReference>
<sequence>MTQITIFGAGSIGCYLGGRAVEGGASVRFIGRDRYKAAVVENGLSLSQFDDPATQLDGIDFQTDMSALIGSDIIGLCVKSQDTEEAAKLIQQYAPTAWVISFQNGVSNLPTLRDALPEARISGAVVPFNVTSPSPGHFHRGTTGDLIIGPDAPDALLAPFQRATVGVQVVDDIEGNLWAKLLVNLNNALNALSGGPLRDGLMQRGYRRVLVRMIKEGLTVADAESVRVATFNGRHPDALLKIMSKPDWLYRTIMDRVAKVDRTARSSMLDDLEMGRASELDYLQGEIVRRAERLGLDVPVTRAVMTATEAAFAQKSSPRMSGNAMVQRFL</sequence>
<keyword evidence="5 10" id="KW-0566">Pantothenate biosynthesis</keyword>
<dbReference type="InterPro" id="IPR013332">
    <property type="entry name" value="KPR_N"/>
</dbReference>
<dbReference type="EC" id="1.1.1.169" evidence="3 10"/>
<reference evidence="13" key="2">
    <citation type="submission" date="2020-09" db="EMBL/GenBank/DDBJ databases">
        <authorList>
            <person name="Sun Q."/>
            <person name="Kim S."/>
        </authorList>
    </citation>
    <scope>NUCLEOTIDE SEQUENCE</scope>
    <source>
        <strain evidence="13">KCTC 32513</strain>
    </source>
</reference>
<evidence type="ECO:0000259" key="12">
    <source>
        <dbReference type="Pfam" id="PF08546"/>
    </source>
</evidence>
<feature type="domain" description="Ketopantoate reductase C-terminal" evidence="12">
    <location>
        <begin position="172"/>
        <end position="308"/>
    </location>
</feature>
<evidence type="ECO:0000256" key="2">
    <source>
        <dbReference type="ARBA" id="ARBA00007870"/>
    </source>
</evidence>
<dbReference type="GO" id="GO:0008677">
    <property type="term" value="F:2-dehydropantoate 2-reductase activity"/>
    <property type="evidence" value="ECO:0007669"/>
    <property type="project" value="UniProtKB-EC"/>
</dbReference>
<comment type="similarity">
    <text evidence="2 10">Belongs to the ketopantoate reductase family.</text>
</comment>
<evidence type="ECO:0000313" key="13">
    <source>
        <dbReference type="EMBL" id="GHA88950.1"/>
    </source>
</evidence>
<keyword evidence="7 10" id="KW-0560">Oxidoreductase</keyword>
<accession>A0A8J3CR29</accession>
<evidence type="ECO:0000256" key="10">
    <source>
        <dbReference type="RuleBase" id="RU362068"/>
    </source>
</evidence>
<dbReference type="PANTHER" id="PTHR43765:SF2">
    <property type="entry name" value="2-DEHYDROPANTOATE 2-REDUCTASE"/>
    <property type="match status" value="1"/>
</dbReference>
<keyword evidence="14" id="KW-1185">Reference proteome</keyword>
<dbReference type="GO" id="GO:0050661">
    <property type="term" value="F:NADP binding"/>
    <property type="evidence" value="ECO:0007669"/>
    <property type="project" value="TreeGrafter"/>
</dbReference>
<gene>
    <name evidence="13" type="primary">panE-3</name>
    <name evidence="13" type="ORF">GCM10009069_10000</name>
</gene>
<evidence type="ECO:0000256" key="7">
    <source>
        <dbReference type="ARBA" id="ARBA00023002"/>
    </source>
</evidence>
<dbReference type="RefSeq" id="WP_189496058.1">
    <property type="nucleotide sequence ID" value="NZ_BMZH01000003.1"/>
</dbReference>
<keyword evidence="6 10" id="KW-0521">NADP</keyword>
<dbReference type="SUPFAM" id="SSF51735">
    <property type="entry name" value="NAD(P)-binding Rossmann-fold domains"/>
    <property type="match status" value="1"/>
</dbReference>
<protein>
    <recommendedName>
        <fullName evidence="4 10">2-dehydropantoate 2-reductase</fullName>
        <ecNumber evidence="3 10">1.1.1.169</ecNumber>
    </recommendedName>
    <alternativeName>
        <fullName evidence="8 10">Ketopantoate reductase</fullName>
    </alternativeName>
</protein>
<dbReference type="InterPro" id="IPR013328">
    <property type="entry name" value="6PGD_dom2"/>
</dbReference>
<dbReference type="GO" id="GO:0015940">
    <property type="term" value="P:pantothenate biosynthetic process"/>
    <property type="evidence" value="ECO:0007669"/>
    <property type="project" value="UniProtKB-UniPathway"/>
</dbReference>
<dbReference type="InterPro" id="IPR003710">
    <property type="entry name" value="ApbA"/>
</dbReference>
<reference evidence="13" key="1">
    <citation type="journal article" date="2014" name="Int. J. Syst. Evol. Microbiol.">
        <title>Complete genome sequence of Corynebacterium casei LMG S-19264T (=DSM 44701T), isolated from a smear-ripened cheese.</title>
        <authorList>
            <consortium name="US DOE Joint Genome Institute (JGI-PGF)"/>
            <person name="Walter F."/>
            <person name="Albersmeier A."/>
            <person name="Kalinowski J."/>
            <person name="Ruckert C."/>
        </authorList>
    </citation>
    <scope>NUCLEOTIDE SEQUENCE</scope>
    <source>
        <strain evidence="13">KCTC 32513</strain>
    </source>
</reference>
<evidence type="ECO:0000256" key="8">
    <source>
        <dbReference type="ARBA" id="ARBA00032024"/>
    </source>
</evidence>
<dbReference type="NCBIfam" id="TIGR00745">
    <property type="entry name" value="apbA_panE"/>
    <property type="match status" value="1"/>
</dbReference>
<comment type="pathway">
    <text evidence="1 10">Cofactor biosynthesis; (R)-pantothenate biosynthesis; (R)-pantoate from 3-methyl-2-oxobutanoate: step 2/2.</text>
</comment>
<evidence type="ECO:0000256" key="4">
    <source>
        <dbReference type="ARBA" id="ARBA00019465"/>
    </source>
</evidence>
<name>A0A8J3CR29_9PROT</name>
<proteinExistence type="inferred from homology"/>
<dbReference type="Gene3D" id="1.10.1040.10">
    <property type="entry name" value="N-(1-d-carboxylethyl)-l-norvaline Dehydrogenase, domain 2"/>
    <property type="match status" value="1"/>
</dbReference>
<dbReference type="Gene3D" id="3.40.50.720">
    <property type="entry name" value="NAD(P)-binding Rossmann-like Domain"/>
    <property type="match status" value="1"/>
</dbReference>
<dbReference type="InterPro" id="IPR036291">
    <property type="entry name" value="NAD(P)-bd_dom_sf"/>
</dbReference>
<evidence type="ECO:0000256" key="9">
    <source>
        <dbReference type="ARBA" id="ARBA00048793"/>
    </source>
</evidence>
<comment type="function">
    <text evidence="10">Catalyzes the NADPH-dependent reduction of ketopantoate into pantoic acid.</text>
</comment>
<evidence type="ECO:0000259" key="11">
    <source>
        <dbReference type="Pfam" id="PF02558"/>
    </source>
</evidence>
<dbReference type="InterPro" id="IPR008927">
    <property type="entry name" value="6-PGluconate_DH-like_C_sf"/>
</dbReference>